<evidence type="ECO:0000313" key="1">
    <source>
        <dbReference type="EMBL" id="QGU01557.1"/>
    </source>
</evidence>
<evidence type="ECO:0000313" key="2">
    <source>
        <dbReference type="Proteomes" id="UP000427071"/>
    </source>
</evidence>
<dbReference type="Proteomes" id="UP000427071">
    <property type="component" value="Chromosome"/>
</dbReference>
<protein>
    <submittedName>
        <fullName evidence="1">Uncharacterized protein</fullName>
    </submittedName>
</protein>
<reference evidence="2" key="1">
    <citation type="submission" date="2019-11" db="EMBL/GenBank/DDBJ databases">
        <title>Complete genome sequence of Corynebacterium kalinowskii 1959, a novel Corynebacterium species isolated from soil of a small paddock in Vilsendorf, Germany.</title>
        <authorList>
            <person name="Schaffert L."/>
            <person name="Ruwe M."/>
            <person name="Milse J."/>
            <person name="Hanuschka K."/>
            <person name="Ortseifen V."/>
            <person name="Droste J."/>
            <person name="Brandt D."/>
            <person name="Schlueter L."/>
            <person name="Kutter Y."/>
            <person name="Vinke S."/>
            <person name="Viehoefer P."/>
            <person name="Jacob L."/>
            <person name="Luebke N.-C."/>
            <person name="Schulte-Berndt E."/>
            <person name="Hain C."/>
            <person name="Linder M."/>
            <person name="Schmidt P."/>
            <person name="Wollenschlaeger L."/>
            <person name="Luttermann T."/>
            <person name="Thieme E."/>
            <person name="Hassa J."/>
            <person name="Haak M."/>
            <person name="Wittchen M."/>
            <person name="Mentz A."/>
            <person name="Persicke M."/>
            <person name="Busche T."/>
            <person name="Ruckert C."/>
        </authorList>
    </citation>
    <scope>NUCLEOTIDE SEQUENCE [LARGE SCALE GENOMIC DNA]</scope>
    <source>
        <strain evidence="2">1959</strain>
    </source>
</reference>
<keyword evidence="2" id="KW-1185">Reference proteome</keyword>
<sequence length="233" mass="25019">MIEEFEAIGLHIPDQHKLARNIARRDVPAVRTAPGLDTLGCFTESSGARVLVAEKGDAVELWPALRSEAAPRIANITLVTPFVALVDVFDDQLALTHRLVAGVEDPFRFEIGETAGVKEARFSAIAVDVTSFSSEDGYSGPVPFGASFISAPDLFALAEGSVEQQDLTPYVTMGVTAPELEERTNELNGATTYIGTVSENLPVTFALPASLETAPGQWLWGAWKLMVSLGSWD</sequence>
<accession>A0A6B8VPR3</accession>
<dbReference type="EMBL" id="CP046452">
    <property type="protein sequence ID" value="QGU01557.1"/>
    <property type="molecule type" value="Genomic_DNA"/>
</dbReference>
<proteinExistence type="predicted"/>
<gene>
    <name evidence="1" type="ORF">CKALI_03370</name>
</gene>
<dbReference type="AlphaFoldDB" id="A0A6B8VPR3"/>
<organism evidence="1 2">
    <name type="scientific">Corynebacterium kalinowskii</name>
    <dbReference type="NCBI Taxonomy" id="2675216"/>
    <lineage>
        <taxon>Bacteria</taxon>
        <taxon>Bacillati</taxon>
        <taxon>Actinomycetota</taxon>
        <taxon>Actinomycetes</taxon>
        <taxon>Mycobacteriales</taxon>
        <taxon>Corynebacteriaceae</taxon>
        <taxon>Corynebacterium</taxon>
    </lineage>
</organism>
<dbReference type="RefSeq" id="WP_156191950.1">
    <property type="nucleotide sequence ID" value="NZ_CP046452.1"/>
</dbReference>
<name>A0A6B8VPR3_9CORY</name>
<dbReference type="KEGG" id="ckw:CKALI_03370"/>